<feature type="domain" description="BON" evidence="1">
    <location>
        <begin position="17"/>
        <end position="85"/>
    </location>
</feature>
<dbReference type="PANTHER" id="PTHR34700">
    <property type="entry name" value="POTASSIUM BINDING PROTEIN KBP"/>
    <property type="match status" value="1"/>
</dbReference>
<proteinExistence type="predicted"/>
<evidence type="ECO:0000313" key="3">
    <source>
        <dbReference type="EMBL" id="CAA6827044.1"/>
    </source>
</evidence>
<accession>A0A6S6U5V1</accession>
<dbReference type="SMART" id="SM00257">
    <property type="entry name" value="LysM"/>
    <property type="match status" value="1"/>
</dbReference>
<dbReference type="PROSITE" id="PS51782">
    <property type="entry name" value="LYSM"/>
    <property type="match status" value="1"/>
</dbReference>
<reference evidence="3" key="1">
    <citation type="submission" date="2020-01" db="EMBL/GenBank/DDBJ databases">
        <authorList>
            <person name="Meier V. D."/>
            <person name="Meier V D."/>
        </authorList>
    </citation>
    <scope>NUCLEOTIDE SEQUENCE</scope>
    <source>
        <strain evidence="3">HLG_WM_MAG_07</strain>
    </source>
</reference>
<dbReference type="AlphaFoldDB" id="A0A6S6U5V1"/>
<evidence type="ECO:0000259" key="1">
    <source>
        <dbReference type="PROSITE" id="PS50914"/>
    </source>
</evidence>
<evidence type="ECO:0000259" key="2">
    <source>
        <dbReference type="PROSITE" id="PS51782"/>
    </source>
</evidence>
<organism evidence="3">
    <name type="scientific">uncultured Thiotrichaceae bacterium</name>
    <dbReference type="NCBI Taxonomy" id="298394"/>
    <lineage>
        <taxon>Bacteria</taxon>
        <taxon>Pseudomonadati</taxon>
        <taxon>Pseudomonadota</taxon>
        <taxon>Gammaproteobacteria</taxon>
        <taxon>Thiotrichales</taxon>
        <taxon>Thiotrichaceae</taxon>
        <taxon>environmental samples</taxon>
    </lineage>
</organism>
<dbReference type="InterPro" id="IPR018392">
    <property type="entry name" value="LysM"/>
</dbReference>
<dbReference type="Gene3D" id="3.10.350.10">
    <property type="entry name" value="LysM domain"/>
    <property type="match status" value="1"/>
</dbReference>
<dbReference type="InterPro" id="IPR007055">
    <property type="entry name" value="BON_dom"/>
</dbReference>
<dbReference type="CDD" id="cd00118">
    <property type="entry name" value="LysM"/>
    <property type="match status" value="1"/>
</dbReference>
<dbReference type="SUPFAM" id="SSF54106">
    <property type="entry name" value="LysM domain"/>
    <property type="match status" value="1"/>
</dbReference>
<gene>
    <name evidence="3" type="ORF">HELGO_WM8341</name>
</gene>
<protein>
    <submittedName>
        <fullName evidence="3">Peptidoglycan-binding protein LysM</fullName>
    </submittedName>
</protein>
<name>A0A6S6U5V1_9GAMM</name>
<dbReference type="InterPro" id="IPR052196">
    <property type="entry name" value="Bact_Kbp"/>
</dbReference>
<dbReference type="NCBIfam" id="NF008399">
    <property type="entry name" value="PRK11198.1"/>
    <property type="match status" value="1"/>
</dbReference>
<sequence>MGLFDFAHNIGKKLFDKEEEAGEKIQEHIAEDNPGVSNLNVSVEDGVATITGEAESASALEKAILMTGNAMGISEVRAEGLTAPTSDVDVQYYEIEKGDSLWKIADKLYGDGNKYKQIFEENKEVIKDPDLIFAGQKIRIPSA</sequence>
<dbReference type="Pfam" id="PF01476">
    <property type="entry name" value="LysM"/>
    <property type="match status" value="1"/>
</dbReference>
<dbReference type="PROSITE" id="PS50914">
    <property type="entry name" value="BON"/>
    <property type="match status" value="1"/>
</dbReference>
<dbReference type="Pfam" id="PF04972">
    <property type="entry name" value="BON"/>
    <property type="match status" value="1"/>
</dbReference>
<dbReference type="EMBL" id="CACVAY010000139">
    <property type="protein sequence ID" value="CAA6827044.1"/>
    <property type="molecule type" value="Genomic_DNA"/>
</dbReference>
<feature type="domain" description="LysM" evidence="2">
    <location>
        <begin position="91"/>
        <end position="140"/>
    </location>
</feature>
<dbReference type="PANTHER" id="PTHR34700:SF4">
    <property type="entry name" value="PHAGE-LIKE ELEMENT PBSX PROTEIN XKDP"/>
    <property type="match status" value="1"/>
</dbReference>
<dbReference type="InterPro" id="IPR036779">
    <property type="entry name" value="LysM_dom_sf"/>
</dbReference>